<organism evidence="1 2">
    <name type="scientific">Priestia veravalensis</name>
    <dbReference type="NCBI Taxonomy" id="1414648"/>
    <lineage>
        <taxon>Bacteria</taxon>
        <taxon>Bacillati</taxon>
        <taxon>Bacillota</taxon>
        <taxon>Bacilli</taxon>
        <taxon>Bacillales</taxon>
        <taxon>Bacillaceae</taxon>
        <taxon>Priestia</taxon>
    </lineage>
</organism>
<reference evidence="1 2" key="1">
    <citation type="submission" date="2015-11" db="EMBL/GenBank/DDBJ databases">
        <title>Bacillus caseinolyticus sp nov.</title>
        <authorList>
            <person name="Dastager S.G."/>
            <person name="Mawlankar R."/>
        </authorList>
    </citation>
    <scope>NUCLEOTIDE SEQUENCE [LARGE SCALE GENOMIC DNA]</scope>
    <source>
        <strain evidence="1 2">SGD-V-76</strain>
    </source>
</reference>
<dbReference type="AlphaFoldDB" id="A0A0V8JKD2"/>
<comment type="caution">
    <text evidence="1">The sequence shown here is derived from an EMBL/GenBank/DDBJ whole genome shotgun (WGS) entry which is preliminary data.</text>
</comment>
<keyword evidence="2" id="KW-1185">Reference proteome</keyword>
<gene>
    <name evidence="1" type="ORF">AS180_12710</name>
</gene>
<dbReference type="RefSeq" id="WP_025908915.1">
    <property type="nucleotide sequence ID" value="NZ_KQ758657.1"/>
</dbReference>
<dbReference type="EMBL" id="LNQP01000042">
    <property type="protein sequence ID" value="KSU87491.1"/>
    <property type="molecule type" value="Genomic_DNA"/>
</dbReference>
<dbReference type="Proteomes" id="UP000053681">
    <property type="component" value="Unassembled WGS sequence"/>
</dbReference>
<protein>
    <submittedName>
        <fullName evidence="1">Uncharacterized protein</fullName>
    </submittedName>
</protein>
<sequence>MMLYDLHNKLYYQVFNSAQPKMTDSHQGRSWGYVKKLVNGKPIKFWLDYTWGRFMYFSYNEKWYRVEYLQANDKKQVSDLFNGALIDLILEGEELNLVRGTYENRRLLL</sequence>
<accession>A0A0V8JKD2</accession>
<evidence type="ECO:0000313" key="2">
    <source>
        <dbReference type="Proteomes" id="UP000053681"/>
    </source>
</evidence>
<proteinExistence type="predicted"/>
<name>A0A0V8JKD2_9BACI</name>
<evidence type="ECO:0000313" key="1">
    <source>
        <dbReference type="EMBL" id="KSU87491.1"/>
    </source>
</evidence>